<dbReference type="OrthoDB" id="4772335at2"/>
<gene>
    <name evidence="2" type="ORF">SAMN05216290_1198</name>
</gene>
<sequence length="202" mass="23781">MLTIAKLDLAKAYPEYYKATQKPQLVNFEPYHYLTCQGQCAPENAYFLGVIEAMYPLAYGIKFLCKTQELDFVVPKMEAFWWVEGDLPYDETPREEWHWKILLRMPDFVCKSEFEQVVAKLKFEGKWNSQFDIVFEEIHEGLSAQILHIGSYEEEEASLNTLHQFIQREGFEIAGKHHEIYLNDPRKTETGKLKTILRYAVK</sequence>
<dbReference type="EMBL" id="FOIR01000001">
    <property type="protein sequence ID" value="SEW00745.1"/>
    <property type="molecule type" value="Genomic_DNA"/>
</dbReference>
<reference evidence="3" key="1">
    <citation type="submission" date="2016-10" db="EMBL/GenBank/DDBJ databases">
        <authorList>
            <person name="Varghese N."/>
            <person name="Submissions S."/>
        </authorList>
    </citation>
    <scope>NUCLEOTIDE SEQUENCE [LARGE SCALE GENOMIC DNA]</scope>
    <source>
        <strain evidence="3">CGMCC 1.12402</strain>
    </source>
</reference>
<dbReference type="AlphaFoldDB" id="A0A1I0NHG0"/>
<dbReference type="SUPFAM" id="SSF55136">
    <property type="entry name" value="Probable bacterial effector-binding domain"/>
    <property type="match status" value="1"/>
</dbReference>
<dbReference type="Gene3D" id="3.20.80.10">
    <property type="entry name" value="Regulatory factor, effector binding domain"/>
    <property type="match status" value="1"/>
</dbReference>
<dbReference type="RefSeq" id="WP_090257600.1">
    <property type="nucleotide sequence ID" value="NZ_FOIR01000001.1"/>
</dbReference>
<protein>
    <recommendedName>
        <fullName evidence="1">GyrI-like small molecule binding domain-containing protein</fullName>
    </recommendedName>
</protein>
<dbReference type="Proteomes" id="UP000199437">
    <property type="component" value="Unassembled WGS sequence"/>
</dbReference>
<evidence type="ECO:0000313" key="3">
    <source>
        <dbReference type="Proteomes" id="UP000199437"/>
    </source>
</evidence>
<proteinExistence type="predicted"/>
<keyword evidence="3" id="KW-1185">Reference proteome</keyword>
<dbReference type="GeneID" id="99985930"/>
<evidence type="ECO:0000313" key="2">
    <source>
        <dbReference type="EMBL" id="SEW00745.1"/>
    </source>
</evidence>
<accession>A0A1I0NHG0</accession>
<dbReference type="Pfam" id="PF06445">
    <property type="entry name" value="GyrI-like"/>
    <property type="match status" value="1"/>
</dbReference>
<dbReference type="InterPro" id="IPR011256">
    <property type="entry name" value="Reg_factor_effector_dom_sf"/>
</dbReference>
<dbReference type="InterPro" id="IPR029442">
    <property type="entry name" value="GyrI-like"/>
</dbReference>
<organism evidence="2 3">
    <name type="scientific">Roseivirga pacifica</name>
    <dbReference type="NCBI Taxonomy" id="1267423"/>
    <lineage>
        <taxon>Bacteria</taxon>
        <taxon>Pseudomonadati</taxon>
        <taxon>Bacteroidota</taxon>
        <taxon>Cytophagia</taxon>
        <taxon>Cytophagales</taxon>
        <taxon>Roseivirgaceae</taxon>
        <taxon>Roseivirga</taxon>
    </lineage>
</organism>
<evidence type="ECO:0000259" key="1">
    <source>
        <dbReference type="Pfam" id="PF06445"/>
    </source>
</evidence>
<dbReference type="STRING" id="1267423.SAMN05216290_1198"/>
<name>A0A1I0NHG0_9BACT</name>
<feature type="domain" description="GyrI-like small molecule binding" evidence="1">
    <location>
        <begin position="122"/>
        <end position="195"/>
    </location>
</feature>